<proteinExistence type="inferred from homology"/>
<dbReference type="Proteomes" id="UP001408356">
    <property type="component" value="Unassembled WGS sequence"/>
</dbReference>
<dbReference type="EMBL" id="JARVKF010000330">
    <property type="protein sequence ID" value="KAK9419292.1"/>
    <property type="molecule type" value="Genomic_DNA"/>
</dbReference>
<keyword evidence="14" id="KW-1185">Reference proteome</keyword>
<dbReference type="InterPro" id="IPR036396">
    <property type="entry name" value="Cyt_P450_sf"/>
</dbReference>
<evidence type="ECO:0000313" key="13">
    <source>
        <dbReference type="EMBL" id="KAK9419292.1"/>
    </source>
</evidence>
<accession>A0ABR2UXM7</accession>
<dbReference type="SUPFAM" id="SSF48264">
    <property type="entry name" value="Cytochrome P450"/>
    <property type="match status" value="1"/>
</dbReference>
<comment type="cofactor">
    <cofactor evidence="1">
        <name>heme</name>
        <dbReference type="ChEBI" id="CHEBI:30413"/>
    </cofactor>
</comment>
<evidence type="ECO:0000313" key="14">
    <source>
        <dbReference type="Proteomes" id="UP001408356"/>
    </source>
</evidence>
<comment type="caution">
    <text evidence="13">The sequence shown here is derived from an EMBL/GenBank/DDBJ whole genome shotgun (WGS) entry which is preliminary data.</text>
</comment>
<dbReference type="InterPro" id="IPR001128">
    <property type="entry name" value="Cyt_P450"/>
</dbReference>
<keyword evidence="4" id="KW-0349">Heme</keyword>
<keyword evidence="8" id="KW-0560">Oxidoreductase</keyword>
<dbReference type="Gene3D" id="1.10.630.10">
    <property type="entry name" value="Cytochrome P450"/>
    <property type="match status" value="1"/>
</dbReference>
<comment type="subcellular location">
    <subcellularLocation>
        <location evidence="2">Membrane</location>
    </subcellularLocation>
</comment>
<dbReference type="InterPro" id="IPR002403">
    <property type="entry name" value="Cyt_P450_E_grp-IV"/>
</dbReference>
<organism evidence="13 14">
    <name type="scientific">Seiridium unicorne</name>
    <dbReference type="NCBI Taxonomy" id="138068"/>
    <lineage>
        <taxon>Eukaryota</taxon>
        <taxon>Fungi</taxon>
        <taxon>Dikarya</taxon>
        <taxon>Ascomycota</taxon>
        <taxon>Pezizomycotina</taxon>
        <taxon>Sordariomycetes</taxon>
        <taxon>Xylariomycetidae</taxon>
        <taxon>Amphisphaeriales</taxon>
        <taxon>Sporocadaceae</taxon>
        <taxon>Seiridium</taxon>
    </lineage>
</organism>
<feature type="transmembrane region" description="Helical" evidence="12">
    <location>
        <begin position="12"/>
        <end position="30"/>
    </location>
</feature>
<keyword evidence="5 12" id="KW-0812">Transmembrane</keyword>
<evidence type="ECO:0000256" key="9">
    <source>
        <dbReference type="ARBA" id="ARBA00023004"/>
    </source>
</evidence>
<keyword evidence="6" id="KW-0479">Metal-binding</keyword>
<evidence type="ECO:0000256" key="5">
    <source>
        <dbReference type="ARBA" id="ARBA00022692"/>
    </source>
</evidence>
<reference evidence="13 14" key="1">
    <citation type="journal article" date="2024" name="J. Plant Pathol.">
        <title>Sequence and assembly of the genome of Seiridium unicorne, isolate CBS 538.82, causal agent of cypress canker disease.</title>
        <authorList>
            <person name="Scali E."/>
            <person name="Rocca G.D."/>
            <person name="Danti R."/>
            <person name="Garbelotto M."/>
            <person name="Barberini S."/>
            <person name="Baroncelli R."/>
            <person name="Emiliani G."/>
        </authorList>
    </citation>
    <scope>NUCLEOTIDE SEQUENCE [LARGE SCALE GENOMIC DNA]</scope>
    <source>
        <strain evidence="13 14">BM-138-508</strain>
    </source>
</reference>
<evidence type="ECO:0000256" key="4">
    <source>
        <dbReference type="ARBA" id="ARBA00022617"/>
    </source>
</evidence>
<evidence type="ECO:0000256" key="10">
    <source>
        <dbReference type="ARBA" id="ARBA00023033"/>
    </source>
</evidence>
<gene>
    <name evidence="13" type="ORF">SUNI508_01269</name>
</gene>
<evidence type="ECO:0000256" key="11">
    <source>
        <dbReference type="ARBA" id="ARBA00023136"/>
    </source>
</evidence>
<dbReference type="PANTHER" id="PTHR46206">
    <property type="entry name" value="CYTOCHROME P450"/>
    <property type="match status" value="1"/>
</dbReference>
<evidence type="ECO:0000256" key="3">
    <source>
        <dbReference type="ARBA" id="ARBA00010617"/>
    </source>
</evidence>
<dbReference type="PRINTS" id="PR00465">
    <property type="entry name" value="EP450IV"/>
</dbReference>
<dbReference type="PANTHER" id="PTHR46206:SF5">
    <property type="entry name" value="P450, PUTATIVE (EUROFUNG)-RELATED"/>
    <property type="match status" value="1"/>
</dbReference>
<keyword evidence="11 12" id="KW-0472">Membrane</keyword>
<evidence type="ECO:0000256" key="2">
    <source>
        <dbReference type="ARBA" id="ARBA00004370"/>
    </source>
</evidence>
<dbReference type="Pfam" id="PF00067">
    <property type="entry name" value="p450"/>
    <property type="match status" value="1"/>
</dbReference>
<dbReference type="CDD" id="cd11041">
    <property type="entry name" value="CYP503A1-like"/>
    <property type="match status" value="1"/>
</dbReference>
<evidence type="ECO:0000256" key="8">
    <source>
        <dbReference type="ARBA" id="ARBA00023002"/>
    </source>
</evidence>
<comment type="similarity">
    <text evidence="3">Belongs to the cytochrome P450 family.</text>
</comment>
<evidence type="ECO:0000256" key="6">
    <source>
        <dbReference type="ARBA" id="ARBA00022723"/>
    </source>
</evidence>
<sequence>MLLFWTLSNPQEVFLLAGVVVAFGLMLGLSRTTPKCPDSSFASQAWSFFLKPWEMIQSRITAWAFLLNGRNMMRDAYRKASFLHHRMCMLIMLTVYHDQSQGAPFSLDVPENRYWVVSSRDQIKEMDAAPQSVLSLLGAAKDLLQPKHTMRGFNWMEDKQGTEGATLIKTLRNDLTNHLSEVLPEIRLSMGALFDQNYDSLSTINGAKISPILSLVSRAIAQSNAFIFFSEELSQNTEFIKAGISMVEHTLIISDVIRLLPKPVSDPVGKFLAGRLNSGNIVYDALEPMVARRFEEQARGKQGHQVPEHRDCVQWIMDNSPKTKPWTVQRVVHELVALWYGSVHITSVSACFALLDLCHHKEYAEPLRREVENTGWEAFDKSGGRLFPLMDSFIKESARMNPVECMSTRRKALKPFHFADGTKVEPGQWVCSPLEAMNLDPKNYASPNEFHGFRFVEPDTLERSLATSPPHEFKIPKGQKPSQFTDMSDTPIWGAGKMTCGGRFYASSVIKTLLGLFLTKWDTELMDPNAKQYFAWRSWIYPYANAKAVLRPIKR</sequence>
<keyword evidence="7 12" id="KW-1133">Transmembrane helix</keyword>
<evidence type="ECO:0000256" key="12">
    <source>
        <dbReference type="SAM" id="Phobius"/>
    </source>
</evidence>
<evidence type="ECO:0000256" key="7">
    <source>
        <dbReference type="ARBA" id="ARBA00022989"/>
    </source>
</evidence>
<keyword evidence="9" id="KW-0408">Iron</keyword>
<protein>
    <submittedName>
        <fullName evidence="13">Cytochrome P450</fullName>
    </submittedName>
</protein>
<evidence type="ECO:0000256" key="1">
    <source>
        <dbReference type="ARBA" id="ARBA00001971"/>
    </source>
</evidence>
<keyword evidence="10" id="KW-0503">Monooxygenase</keyword>
<name>A0ABR2UXM7_9PEZI</name>